<keyword evidence="1" id="KW-0131">Cell cycle</keyword>
<accession>A0A367WVH9</accession>
<dbReference type="AlphaFoldDB" id="A0A367WVH9"/>
<organism evidence="1 2">
    <name type="scientific">Thalassospira profundimaris</name>
    <dbReference type="NCBI Taxonomy" id="502049"/>
    <lineage>
        <taxon>Bacteria</taxon>
        <taxon>Pseudomonadati</taxon>
        <taxon>Pseudomonadota</taxon>
        <taxon>Alphaproteobacteria</taxon>
        <taxon>Rhodospirillales</taxon>
        <taxon>Thalassospiraceae</taxon>
        <taxon>Thalassospira</taxon>
    </lineage>
</organism>
<evidence type="ECO:0000313" key="1">
    <source>
        <dbReference type="EMBL" id="RCK44452.1"/>
    </source>
</evidence>
<dbReference type="Proteomes" id="UP000252517">
    <property type="component" value="Unassembled WGS sequence"/>
</dbReference>
<dbReference type="GO" id="GO:0051301">
    <property type="term" value="P:cell division"/>
    <property type="evidence" value="ECO:0007669"/>
    <property type="project" value="UniProtKB-KW"/>
</dbReference>
<reference evidence="1 2" key="1">
    <citation type="submission" date="2014-07" db="EMBL/GenBank/DDBJ databases">
        <title>Draft genome sequence of Thalassospira profundimaris S25-3-2.</title>
        <authorList>
            <person name="Lai Q."/>
            <person name="Shao Z."/>
        </authorList>
    </citation>
    <scope>NUCLEOTIDE SEQUENCE [LARGE SCALE GENOMIC DNA]</scope>
    <source>
        <strain evidence="1 2">S25-3-2</strain>
    </source>
</reference>
<evidence type="ECO:0000313" key="2">
    <source>
        <dbReference type="Proteomes" id="UP000252517"/>
    </source>
</evidence>
<dbReference type="Gene3D" id="3.40.50.300">
    <property type="entry name" value="P-loop containing nucleotide triphosphate hydrolases"/>
    <property type="match status" value="1"/>
</dbReference>
<proteinExistence type="predicted"/>
<gene>
    <name evidence="1" type="ORF">TH25_19530</name>
</gene>
<dbReference type="SUPFAM" id="SSF52540">
    <property type="entry name" value="P-loop containing nucleoside triphosphate hydrolases"/>
    <property type="match status" value="1"/>
</dbReference>
<sequence length="167" mass="18455">MPSRSSGATLHMLCGKIASGKSTLAARLSQNPATVLISEDVWLAGLFGAEMASVADYVCYSRRLRQVMAPHVTGLLEQGLSVVLDFPANTPELRRWMREIFARAGAAHKLHFLDVADESCKQRLRLRNQAQNHEFSASDAQFDLITAHFVPPQPDEGFDVLRYGPCD</sequence>
<name>A0A367WVH9_9PROT</name>
<comment type="caution">
    <text evidence="1">The sequence shown here is derived from an EMBL/GenBank/DDBJ whole genome shotgun (WGS) entry which is preliminary data.</text>
</comment>
<dbReference type="EMBL" id="JPWH01000020">
    <property type="protein sequence ID" value="RCK44452.1"/>
    <property type="molecule type" value="Genomic_DNA"/>
</dbReference>
<dbReference type="InterPro" id="IPR027417">
    <property type="entry name" value="P-loop_NTPase"/>
</dbReference>
<dbReference type="Pfam" id="PF13671">
    <property type="entry name" value="AAA_33"/>
    <property type="match status" value="1"/>
</dbReference>
<protein>
    <submittedName>
        <fullName evidence="1">Cell division protein ZipA</fullName>
    </submittedName>
</protein>
<keyword evidence="1" id="KW-0132">Cell division</keyword>